<reference evidence="2" key="1">
    <citation type="submission" date="2021-01" db="EMBL/GenBank/DDBJ databases">
        <authorList>
            <consortium name="Genoscope - CEA"/>
            <person name="William W."/>
        </authorList>
    </citation>
    <scope>NUCLEOTIDE SEQUENCE</scope>
</reference>
<proteinExistence type="predicted"/>
<sequence>MNNFQNQPPTMSRVVPPFPNQQQALQIENASLKAQVQKLSDELKESQMKKTKLQQEKQELESKNQVLQSQLNQRNQNSNNPQNSNEDQQLKDKCIELQLHNQDLLQKITHLSKDKEDKQLVEMKSYLQYSQNVQEETIYLKWIQKIVNLQIQYQRQEKIVEIKGCGEIQNKNVIFQLQCELSKIPIGDSEPRIIFNGRELHLIYQI</sequence>
<dbReference type="AlphaFoldDB" id="A0A8S1UI66"/>
<evidence type="ECO:0000313" key="3">
    <source>
        <dbReference type="Proteomes" id="UP000683925"/>
    </source>
</evidence>
<comment type="caution">
    <text evidence="2">The sequence shown here is derived from an EMBL/GenBank/DDBJ whole genome shotgun (WGS) entry which is preliminary data.</text>
</comment>
<accession>A0A8S1UI66</accession>
<feature type="compositionally biased region" description="Polar residues" evidence="1">
    <location>
        <begin position="1"/>
        <end position="10"/>
    </location>
</feature>
<protein>
    <submittedName>
        <fullName evidence="2">Uncharacterized protein</fullName>
    </submittedName>
</protein>
<keyword evidence="3" id="KW-1185">Reference proteome</keyword>
<evidence type="ECO:0000256" key="1">
    <source>
        <dbReference type="SAM" id="MobiDB-lite"/>
    </source>
</evidence>
<feature type="region of interest" description="Disordered" evidence="1">
    <location>
        <begin position="39"/>
        <end position="65"/>
    </location>
</feature>
<name>A0A8S1UI66_PAROT</name>
<feature type="region of interest" description="Disordered" evidence="1">
    <location>
        <begin position="1"/>
        <end position="21"/>
    </location>
</feature>
<dbReference type="OrthoDB" id="317925at2759"/>
<dbReference type="Proteomes" id="UP000683925">
    <property type="component" value="Unassembled WGS sequence"/>
</dbReference>
<evidence type="ECO:0000313" key="2">
    <source>
        <dbReference type="EMBL" id="CAD8163833.1"/>
    </source>
</evidence>
<organism evidence="2 3">
    <name type="scientific">Paramecium octaurelia</name>
    <dbReference type="NCBI Taxonomy" id="43137"/>
    <lineage>
        <taxon>Eukaryota</taxon>
        <taxon>Sar</taxon>
        <taxon>Alveolata</taxon>
        <taxon>Ciliophora</taxon>
        <taxon>Intramacronucleata</taxon>
        <taxon>Oligohymenophorea</taxon>
        <taxon>Peniculida</taxon>
        <taxon>Parameciidae</taxon>
        <taxon>Paramecium</taxon>
    </lineage>
</organism>
<dbReference type="OMA" id="CIELQLH"/>
<dbReference type="EMBL" id="CAJJDP010000044">
    <property type="protein sequence ID" value="CAD8163833.1"/>
    <property type="molecule type" value="Genomic_DNA"/>
</dbReference>
<feature type="compositionally biased region" description="Basic and acidic residues" evidence="1">
    <location>
        <begin position="39"/>
        <end position="62"/>
    </location>
</feature>
<gene>
    <name evidence="2" type="ORF">POCTA_138.1.T0440051</name>
</gene>